<dbReference type="RefSeq" id="WP_390210209.1">
    <property type="nucleotide sequence ID" value="NZ_JBHLXJ010000003.1"/>
</dbReference>
<organism evidence="2 3">
    <name type="scientific">Undibacterium danionis</name>
    <dbReference type="NCBI Taxonomy" id="1812100"/>
    <lineage>
        <taxon>Bacteria</taxon>
        <taxon>Pseudomonadati</taxon>
        <taxon>Pseudomonadota</taxon>
        <taxon>Betaproteobacteria</taxon>
        <taxon>Burkholderiales</taxon>
        <taxon>Oxalobacteraceae</taxon>
        <taxon>Undibacterium</taxon>
    </lineage>
</organism>
<sequence length="274" mass="29482">MLKNLLSKLVDAVFGDTPSDAPSQAADAPGAAAQRPSLSSSIAEIQKDESASLDQAKQSQDPLFGVKKGGKEIASKLFAAMSAENGIHLESLLSALGALAGYACQISVRETFVVQQGRPEKEVFIVVNSKQNGVTYYFGDLLNKPLAESRYSVWSLASGATQKLGLQQLIDLHDIFKHVTDTLGSDAFGLPRTPVEHQAKETPFNYVSFLWPKLFPLAQSFSKSPADWPVVFGVAIQEILFASKGLIDPQLALSIVMESAIPMSKIYIPDALQG</sequence>
<dbReference type="EMBL" id="JBHLXJ010000003">
    <property type="protein sequence ID" value="MFC0348946.1"/>
    <property type="molecule type" value="Genomic_DNA"/>
</dbReference>
<feature type="region of interest" description="Disordered" evidence="1">
    <location>
        <begin position="18"/>
        <end position="39"/>
    </location>
</feature>
<feature type="compositionally biased region" description="Low complexity" evidence="1">
    <location>
        <begin position="19"/>
        <end position="34"/>
    </location>
</feature>
<protein>
    <submittedName>
        <fullName evidence="2">Uncharacterized protein</fullName>
    </submittedName>
</protein>
<reference evidence="2 3" key="1">
    <citation type="submission" date="2024-09" db="EMBL/GenBank/DDBJ databases">
        <authorList>
            <person name="Sun Q."/>
            <person name="Mori K."/>
        </authorList>
    </citation>
    <scope>NUCLEOTIDE SEQUENCE [LARGE SCALE GENOMIC DNA]</scope>
    <source>
        <strain evidence="2 3">CCM 8677</strain>
    </source>
</reference>
<gene>
    <name evidence="2" type="ORF">ACFFJH_03940</name>
</gene>
<comment type="caution">
    <text evidence="2">The sequence shown here is derived from an EMBL/GenBank/DDBJ whole genome shotgun (WGS) entry which is preliminary data.</text>
</comment>
<evidence type="ECO:0000313" key="3">
    <source>
        <dbReference type="Proteomes" id="UP001589844"/>
    </source>
</evidence>
<evidence type="ECO:0000256" key="1">
    <source>
        <dbReference type="SAM" id="MobiDB-lite"/>
    </source>
</evidence>
<dbReference type="Proteomes" id="UP001589844">
    <property type="component" value="Unassembled WGS sequence"/>
</dbReference>
<keyword evidence="3" id="KW-1185">Reference proteome</keyword>
<name>A0ABV6IAV4_9BURK</name>
<evidence type="ECO:0000313" key="2">
    <source>
        <dbReference type="EMBL" id="MFC0348946.1"/>
    </source>
</evidence>
<accession>A0ABV6IAV4</accession>
<proteinExistence type="predicted"/>